<dbReference type="GO" id="GO:0006511">
    <property type="term" value="P:ubiquitin-dependent protein catabolic process"/>
    <property type="evidence" value="ECO:0007669"/>
    <property type="project" value="TreeGrafter"/>
</dbReference>
<feature type="domain" description="MYND-type" evidence="9">
    <location>
        <begin position="1302"/>
        <end position="1342"/>
    </location>
</feature>
<keyword evidence="5 7" id="KW-0863">Zinc-finger</keyword>
<keyword evidence="4" id="KW-0479">Metal-binding</keyword>
<proteinExistence type="inferred from homology"/>
<evidence type="ECO:0000256" key="3">
    <source>
        <dbReference type="ARBA" id="ARBA00022490"/>
    </source>
</evidence>
<keyword evidence="6" id="KW-0862">Zinc</keyword>
<feature type="compositionally biased region" description="Basic residues" evidence="8">
    <location>
        <begin position="1364"/>
        <end position="1379"/>
    </location>
</feature>
<feature type="region of interest" description="Disordered" evidence="8">
    <location>
        <begin position="1064"/>
        <end position="1085"/>
    </location>
</feature>
<feature type="compositionally biased region" description="Low complexity" evidence="8">
    <location>
        <begin position="679"/>
        <end position="691"/>
    </location>
</feature>
<comment type="caution">
    <text evidence="10">The sequence shown here is derived from an EMBL/GenBank/DDBJ whole genome shotgun (WGS) entry which is preliminary data.</text>
</comment>
<evidence type="ECO:0000259" key="9">
    <source>
        <dbReference type="PROSITE" id="PS50865"/>
    </source>
</evidence>
<keyword evidence="3" id="KW-0963">Cytoplasm</keyword>
<feature type="region of interest" description="Disordered" evidence="8">
    <location>
        <begin position="679"/>
        <end position="716"/>
    </location>
</feature>
<feature type="region of interest" description="Disordered" evidence="8">
    <location>
        <begin position="1345"/>
        <end position="1417"/>
    </location>
</feature>
<feature type="region of interest" description="Disordered" evidence="8">
    <location>
        <begin position="414"/>
        <end position="438"/>
    </location>
</feature>
<dbReference type="GO" id="GO:0007163">
    <property type="term" value="P:establishment or maintenance of cell polarity"/>
    <property type="evidence" value="ECO:0007669"/>
    <property type="project" value="TreeGrafter"/>
</dbReference>
<accession>A0AAV5QV55</accession>
<dbReference type="PANTHER" id="PTHR47442">
    <property type="entry name" value="MYND-TYPE ZINC FINGER PROTEIN MUB1"/>
    <property type="match status" value="1"/>
</dbReference>
<dbReference type="GO" id="GO:0008270">
    <property type="term" value="F:zinc ion binding"/>
    <property type="evidence" value="ECO:0007669"/>
    <property type="project" value="UniProtKB-KW"/>
</dbReference>
<reference evidence="10 11" key="1">
    <citation type="journal article" date="2023" name="Elife">
        <title>Identification of key yeast species and microbe-microbe interactions impacting larval growth of Drosophila in the wild.</title>
        <authorList>
            <person name="Mure A."/>
            <person name="Sugiura Y."/>
            <person name="Maeda R."/>
            <person name="Honda K."/>
            <person name="Sakurai N."/>
            <person name="Takahashi Y."/>
            <person name="Watada M."/>
            <person name="Katoh T."/>
            <person name="Gotoh A."/>
            <person name="Gotoh Y."/>
            <person name="Taniguchi I."/>
            <person name="Nakamura K."/>
            <person name="Hayashi T."/>
            <person name="Katayama T."/>
            <person name="Uemura T."/>
            <person name="Hattori Y."/>
        </authorList>
    </citation>
    <scope>NUCLEOTIDE SEQUENCE [LARGE SCALE GENOMIC DNA]</scope>
    <source>
        <strain evidence="10 11">SC-9</strain>
    </source>
</reference>
<dbReference type="InterPro" id="IPR002893">
    <property type="entry name" value="Znf_MYND"/>
</dbReference>
<organism evidence="10 11">
    <name type="scientific">Saccharomycopsis crataegensis</name>
    <dbReference type="NCBI Taxonomy" id="43959"/>
    <lineage>
        <taxon>Eukaryota</taxon>
        <taxon>Fungi</taxon>
        <taxon>Dikarya</taxon>
        <taxon>Ascomycota</taxon>
        <taxon>Saccharomycotina</taxon>
        <taxon>Saccharomycetes</taxon>
        <taxon>Saccharomycopsidaceae</taxon>
        <taxon>Saccharomycopsis</taxon>
    </lineage>
</organism>
<feature type="compositionally biased region" description="Low complexity" evidence="8">
    <location>
        <begin position="1345"/>
        <end position="1363"/>
    </location>
</feature>
<dbReference type="GO" id="GO:0005737">
    <property type="term" value="C:cytoplasm"/>
    <property type="evidence" value="ECO:0007669"/>
    <property type="project" value="UniProtKB-SubCell"/>
</dbReference>
<keyword evidence="11" id="KW-1185">Reference proteome</keyword>
<dbReference type="GeneID" id="90076389"/>
<evidence type="ECO:0000256" key="8">
    <source>
        <dbReference type="SAM" id="MobiDB-lite"/>
    </source>
</evidence>
<dbReference type="Gene3D" id="6.10.140.2220">
    <property type="match status" value="1"/>
</dbReference>
<name>A0AAV5QV55_9ASCO</name>
<evidence type="ECO:0000313" key="10">
    <source>
        <dbReference type="EMBL" id="GMM38401.1"/>
    </source>
</evidence>
<evidence type="ECO:0000313" key="11">
    <source>
        <dbReference type="Proteomes" id="UP001360560"/>
    </source>
</evidence>
<feature type="compositionally biased region" description="Acidic residues" evidence="8">
    <location>
        <begin position="984"/>
        <end position="1001"/>
    </location>
</feature>
<comment type="subcellular location">
    <subcellularLocation>
        <location evidence="1">Cytoplasm</location>
    </subcellularLocation>
</comment>
<evidence type="ECO:0000256" key="7">
    <source>
        <dbReference type="PROSITE-ProRule" id="PRU00134"/>
    </source>
</evidence>
<dbReference type="Pfam" id="PF01753">
    <property type="entry name" value="zf-MYND"/>
    <property type="match status" value="1"/>
</dbReference>
<evidence type="ECO:0000256" key="1">
    <source>
        <dbReference type="ARBA" id="ARBA00004496"/>
    </source>
</evidence>
<evidence type="ECO:0000256" key="2">
    <source>
        <dbReference type="ARBA" id="ARBA00010655"/>
    </source>
</evidence>
<feature type="compositionally biased region" description="Polar residues" evidence="8">
    <location>
        <begin position="1387"/>
        <end position="1417"/>
    </location>
</feature>
<sequence>MRLPNNKNIPANKAAISITATLYDRRALDCTIDKPLVNSLNNLTFLASSSPKVRETLVGDGGISRLVDILNECFLGTEDNDESGNESLDIEVELNSAEAYKLGKSYSNFQNVFFEYLSGMLKEVSTLASKDEVSQLDKSESVSKLISINESLSRSIKIFMDYLNNYKAKRELKKVKNRADKKVLVAWKWTLTLQVLVLCGTRGNERIRKKIVKSGIIPIVATVLDNYLLVKSGKIKLNSATKSPSVDDQSDLLFAEPNINEISNESFDRSFNEVINSIYVIVSSLDGSAVSNRNVSIHEIQEQVQLFVQRTNNGGRSLVPPQQFSSLAGVLLETLKMLSRMSLQQREIRHARRVNGGDTMGHNNDSNIRLLRSIKANINIISLLIRGLANNMQEINQNLNVYNNFSNNHVNVSSMNSMNDDPPESANVPTSNSQTTSESILNSGVTGQVNPFDQRLDTTTSNGITNMAQNISTGLTILGQAMANTQQPANFEVNNQEPPNTFESRTAVTVQKFNRALREILFDDFSNSTQDLISLNSIVQSDDNGRPMYWSVSTKDNALMFSLNGEGKIVIDCSLAADKHYPLIPDILAICKEFSKQDSNSQGATGLDRYSGKYIINWKASDCNESPVDHPEYHTLLAHMFKNLFFRDSNGDFCTNKDLPADLLSPNNNRASPEHDIIINNTDSTNNSQSIEAASRGNNADVDNTPFIESPTNANVNNDAQNALDMNLVQPPREFYKGKIVPADDDIIWVLQLLAFVSKYTHMKDVLQFTYIVPKLSLREYPNAIADMKSNGANVTEFFRDKRVDLEFIGKQIVENHFKRGWGKSGAEFYMLNEKMGTDLSDLPFLFPNGASTSSLFRPRTSDFAESVHGSLENNINILTDNDGVFRADIDSLFVQQGINVRDNDVIVTEDAENIKESIEDKLFSLKINCDLEKFNENVKLLQKTNREDIAELFYLINKYKEMISNPILNRKDITKPLNKMLPSDDENGSSDESSGDDMESVEFGSNYNSNTRLVQPISEPDEGDVTLGAMNEIQPLSRSEIERFGLKYGSELDSSSRFDMIPPFGSEPDKESDELNSISDDDNNIDLRNHSDEVNSAAINFKVDKSILSYQINKKFEKILKINSALTYKMKKVKYYEKKRAELQKKWNYEDYDFDDSDYSSILKAPDTNNSHSINSVGQQLSAYQRLGENFIHLPLNYCKPPIIASSIENFHKDLPSISYLNFFPSNQQEQDAFKCGKSTIMSKHDLDYSIIPLDYLNVFGLVERFSNDIFPTEFTHWSGVIMRNSCRKDEQKGGIRQCGNTTCGKWETDKRFSKCKRCRRAKYCSRDCQFKAWEYHKYWCQPASSSSSSNSANTNGDGSSSSRHRHRHHHNHHHRTSRHGENDATENSGQAGIQNGGTQSLNMPGNQNNGDTNTF</sequence>
<comment type="similarity">
    <text evidence="2">Belongs to the MUB1/samB family.</text>
</comment>
<protein>
    <submittedName>
        <fullName evidence="10">Mub1 protein</fullName>
    </submittedName>
</protein>
<dbReference type="RefSeq" id="XP_064855396.1">
    <property type="nucleotide sequence ID" value="XM_064999324.1"/>
</dbReference>
<dbReference type="Proteomes" id="UP001360560">
    <property type="component" value="Unassembled WGS sequence"/>
</dbReference>
<dbReference type="InterPro" id="IPR051664">
    <property type="entry name" value="MYND-type_zinc_finger"/>
</dbReference>
<gene>
    <name evidence="10" type="ORF">DASC09_057400</name>
</gene>
<dbReference type="SUPFAM" id="SSF144232">
    <property type="entry name" value="HIT/MYND zinc finger-like"/>
    <property type="match status" value="1"/>
</dbReference>
<dbReference type="PROSITE" id="PS50865">
    <property type="entry name" value="ZF_MYND_2"/>
    <property type="match status" value="1"/>
</dbReference>
<evidence type="ECO:0000256" key="6">
    <source>
        <dbReference type="ARBA" id="ARBA00022833"/>
    </source>
</evidence>
<dbReference type="GO" id="GO:1990304">
    <property type="term" value="C:MUB1-RAD6-UBR2 ubiquitin ligase complex"/>
    <property type="evidence" value="ECO:0007669"/>
    <property type="project" value="TreeGrafter"/>
</dbReference>
<feature type="region of interest" description="Disordered" evidence="8">
    <location>
        <begin position="979"/>
        <end position="1026"/>
    </location>
</feature>
<evidence type="ECO:0000256" key="5">
    <source>
        <dbReference type="ARBA" id="ARBA00022771"/>
    </source>
</evidence>
<feature type="compositionally biased region" description="Polar residues" evidence="8">
    <location>
        <begin position="427"/>
        <end position="438"/>
    </location>
</feature>
<feature type="compositionally biased region" description="Polar residues" evidence="8">
    <location>
        <begin position="1004"/>
        <end position="1014"/>
    </location>
</feature>
<evidence type="ECO:0000256" key="4">
    <source>
        <dbReference type="ARBA" id="ARBA00022723"/>
    </source>
</evidence>
<dbReference type="EMBL" id="BTFZ01000020">
    <property type="protein sequence ID" value="GMM38401.1"/>
    <property type="molecule type" value="Genomic_DNA"/>
</dbReference>
<feature type="compositionally biased region" description="Acidic residues" evidence="8">
    <location>
        <begin position="1071"/>
        <end position="1085"/>
    </location>
</feature>
<dbReference type="PANTHER" id="PTHR47442:SF1">
    <property type="entry name" value="MYND-TYPE ZINC FINGER PROTEIN MUB1"/>
    <property type="match status" value="1"/>
</dbReference>